<gene>
    <name evidence="2" type="ORF">A2368_00030</name>
</gene>
<dbReference type="Proteomes" id="UP000176682">
    <property type="component" value="Unassembled WGS sequence"/>
</dbReference>
<feature type="compositionally biased region" description="Low complexity" evidence="1">
    <location>
        <begin position="253"/>
        <end position="272"/>
    </location>
</feature>
<evidence type="ECO:0000313" key="3">
    <source>
        <dbReference type="Proteomes" id="UP000176682"/>
    </source>
</evidence>
<reference evidence="2 3" key="1">
    <citation type="journal article" date="2016" name="Nat. Commun.">
        <title>Thousands of microbial genomes shed light on interconnected biogeochemical processes in an aquifer system.</title>
        <authorList>
            <person name="Anantharaman K."/>
            <person name="Brown C.T."/>
            <person name="Hug L.A."/>
            <person name="Sharon I."/>
            <person name="Castelle C.J."/>
            <person name="Probst A.J."/>
            <person name="Thomas B.C."/>
            <person name="Singh A."/>
            <person name="Wilkins M.J."/>
            <person name="Karaoz U."/>
            <person name="Brodie E.L."/>
            <person name="Williams K.H."/>
            <person name="Hubbard S.S."/>
            <person name="Banfield J.F."/>
        </authorList>
    </citation>
    <scope>NUCLEOTIDE SEQUENCE [LARGE SCALE GENOMIC DNA]</scope>
</reference>
<comment type="caution">
    <text evidence="2">The sequence shown here is derived from an EMBL/GenBank/DDBJ whole genome shotgun (WGS) entry which is preliminary data.</text>
</comment>
<dbReference type="AlphaFoldDB" id="A0A1F5FFR4"/>
<proteinExistence type="predicted"/>
<feature type="region of interest" description="Disordered" evidence="1">
    <location>
        <begin position="217"/>
        <end position="272"/>
    </location>
</feature>
<accession>A0A1F5FFR4</accession>
<dbReference type="EMBL" id="MFAM01000045">
    <property type="protein sequence ID" value="OGD78470.1"/>
    <property type="molecule type" value="Genomic_DNA"/>
</dbReference>
<evidence type="ECO:0000256" key="1">
    <source>
        <dbReference type="SAM" id="MobiDB-lite"/>
    </source>
</evidence>
<evidence type="ECO:0008006" key="4">
    <source>
        <dbReference type="Google" id="ProtNLM"/>
    </source>
</evidence>
<organism evidence="2 3">
    <name type="scientific">Candidatus Collierbacteria bacterium RIFOXYB1_FULL_49_13</name>
    <dbReference type="NCBI Taxonomy" id="1817728"/>
    <lineage>
        <taxon>Bacteria</taxon>
        <taxon>Candidatus Collieribacteriota</taxon>
    </lineage>
</organism>
<evidence type="ECO:0000313" key="2">
    <source>
        <dbReference type="EMBL" id="OGD78470.1"/>
    </source>
</evidence>
<name>A0A1F5FFR4_9BACT</name>
<sequence>MHTKSILLLVIFFFSVTLFVPQTSNAVDLQQVFTSENSIVTKIQEGIEYFFAFKLENKVAVLEKQAEKRLTTAQGYAQEGNQEKIQNLLQNYLQIKERQNTLLGQTNDKETLERVAERTIEQQKTMEEIKTKISGEEKQNVIEVQEQVVNQVAKQVIDANGSGGATEFLNEVKHVWAPGTGPGGEAGVVIEGGEMKFAPGTSAGGPSAPDIKTVEIKTGGAVNDPPPVPDGPNYAPGTSGNSPGNTINSGGETANPGTDNPGPGTPGTWLAP</sequence>
<protein>
    <recommendedName>
        <fullName evidence="4">DUF5667 domain-containing protein</fullName>
    </recommendedName>
</protein>
<feature type="compositionally biased region" description="Polar residues" evidence="1">
    <location>
        <begin position="238"/>
        <end position="252"/>
    </location>
</feature>